<reference evidence="3 4" key="1">
    <citation type="submission" date="2023-07" db="EMBL/GenBank/DDBJ databases">
        <title>Sorghum-associated microbial communities from plants grown in Nebraska, USA.</title>
        <authorList>
            <person name="Schachtman D."/>
        </authorList>
    </citation>
    <scope>NUCLEOTIDE SEQUENCE [LARGE SCALE GENOMIC DNA]</scope>
    <source>
        <strain evidence="3 4">3262</strain>
    </source>
</reference>
<evidence type="ECO:0000313" key="3">
    <source>
        <dbReference type="EMBL" id="MDR6942010.1"/>
    </source>
</evidence>
<dbReference type="Proteomes" id="UP001247620">
    <property type="component" value="Unassembled WGS sequence"/>
</dbReference>
<gene>
    <name evidence="3" type="ORF">J2W55_001852</name>
</gene>
<protein>
    <submittedName>
        <fullName evidence="3">Uncharacterized protein</fullName>
    </submittedName>
</protein>
<evidence type="ECO:0000313" key="4">
    <source>
        <dbReference type="Proteomes" id="UP001247620"/>
    </source>
</evidence>
<keyword evidence="2" id="KW-0732">Signal</keyword>
<keyword evidence="4" id="KW-1185">Reference proteome</keyword>
<dbReference type="PROSITE" id="PS51257">
    <property type="entry name" value="PROKAR_LIPOPROTEIN"/>
    <property type="match status" value="1"/>
</dbReference>
<feature type="chain" id="PRO_5046745865" evidence="2">
    <location>
        <begin position="19"/>
        <end position="83"/>
    </location>
</feature>
<sequence>MKKLIIIAFAAASLIVGACNGTDKTNRNSDTSAAKGNSGPADSTQGIGTSSASGNSAATPGSADTTNTGASPNVPKADTAGNP</sequence>
<dbReference type="EMBL" id="JAVDUU010000002">
    <property type="protein sequence ID" value="MDR6942010.1"/>
    <property type="molecule type" value="Genomic_DNA"/>
</dbReference>
<feature type="compositionally biased region" description="Polar residues" evidence="1">
    <location>
        <begin position="28"/>
        <end position="45"/>
    </location>
</feature>
<name>A0ABU1T9D2_9SPHI</name>
<accession>A0ABU1T9D2</accession>
<feature type="compositionally biased region" description="Low complexity" evidence="1">
    <location>
        <begin position="46"/>
        <end position="63"/>
    </location>
</feature>
<dbReference type="RefSeq" id="WP_310094634.1">
    <property type="nucleotide sequence ID" value="NZ_JAVDUU010000002.1"/>
</dbReference>
<evidence type="ECO:0000256" key="2">
    <source>
        <dbReference type="SAM" id="SignalP"/>
    </source>
</evidence>
<comment type="caution">
    <text evidence="3">The sequence shown here is derived from an EMBL/GenBank/DDBJ whole genome shotgun (WGS) entry which is preliminary data.</text>
</comment>
<feature type="region of interest" description="Disordered" evidence="1">
    <location>
        <begin position="20"/>
        <end position="83"/>
    </location>
</feature>
<feature type="signal peptide" evidence="2">
    <location>
        <begin position="1"/>
        <end position="18"/>
    </location>
</feature>
<evidence type="ECO:0000256" key="1">
    <source>
        <dbReference type="SAM" id="MobiDB-lite"/>
    </source>
</evidence>
<organism evidence="3 4">
    <name type="scientific">Mucilaginibacter pocheonensis</name>
    <dbReference type="NCBI Taxonomy" id="398050"/>
    <lineage>
        <taxon>Bacteria</taxon>
        <taxon>Pseudomonadati</taxon>
        <taxon>Bacteroidota</taxon>
        <taxon>Sphingobacteriia</taxon>
        <taxon>Sphingobacteriales</taxon>
        <taxon>Sphingobacteriaceae</taxon>
        <taxon>Mucilaginibacter</taxon>
    </lineage>
</organism>
<proteinExistence type="predicted"/>